<evidence type="ECO:0000313" key="3">
    <source>
        <dbReference type="Proteomes" id="UP000002059"/>
    </source>
</evidence>
<feature type="region of interest" description="Disordered" evidence="1">
    <location>
        <begin position="197"/>
        <end position="237"/>
    </location>
</feature>
<feature type="compositionally biased region" description="Polar residues" evidence="1">
    <location>
        <begin position="220"/>
        <end position="237"/>
    </location>
</feature>
<protein>
    <submittedName>
        <fullName evidence="2">Uncharacterized protein</fullName>
    </submittedName>
</protein>
<name>C1GNE6_PARBA</name>
<dbReference type="HOGENOM" id="CLU_1170955_0_0_1"/>
<dbReference type="Proteomes" id="UP000002059">
    <property type="component" value="Partially assembled WGS sequence"/>
</dbReference>
<dbReference type="GeneID" id="9100988"/>
<reference evidence="2 3" key="1">
    <citation type="journal article" date="2011" name="PLoS Genet.">
        <title>Comparative genomic analysis of human fungal pathogens causing paracoccidioidomycosis.</title>
        <authorList>
            <person name="Desjardins C.A."/>
            <person name="Champion M.D."/>
            <person name="Holder J.W."/>
            <person name="Muszewska A."/>
            <person name="Goldberg J."/>
            <person name="Bailao A.M."/>
            <person name="Brigido M.M."/>
            <person name="Ferreira M.E."/>
            <person name="Garcia A.M."/>
            <person name="Grynberg M."/>
            <person name="Gujja S."/>
            <person name="Heiman D.I."/>
            <person name="Henn M.R."/>
            <person name="Kodira C.D."/>
            <person name="Leon-Narvaez H."/>
            <person name="Longo L.V."/>
            <person name="Ma L.J."/>
            <person name="Malavazi I."/>
            <person name="Matsuo A.L."/>
            <person name="Morais F.V."/>
            <person name="Pereira M."/>
            <person name="Rodriguez-Brito S."/>
            <person name="Sakthikumar S."/>
            <person name="Salem-Izacc S.M."/>
            <person name="Sykes S.M."/>
            <person name="Teixeira M.M."/>
            <person name="Vallejo M.C."/>
            <person name="Walter M.E."/>
            <person name="Yandava C."/>
            <person name="Young S."/>
            <person name="Zeng Q."/>
            <person name="Zucker J."/>
            <person name="Felipe M.S."/>
            <person name="Goldman G.H."/>
            <person name="Haas B.J."/>
            <person name="McEwen J.G."/>
            <person name="Nino-Vega G."/>
            <person name="Puccia R."/>
            <person name="San-Blas G."/>
            <person name="Soares C.M."/>
            <person name="Birren B.W."/>
            <person name="Cuomo C.A."/>
        </authorList>
    </citation>
    <scope>NUCLEOTIDE SEQUENCE [LARGE SCALE GENOMIC DNA]</scope>
    <source>
        <strain evidence="3">ATCC MYA-826 / Pb01</strain>
    </source>
</reference>
<dbReference type="KEGG" id="pbl:PAAG_00041"/>
<gene>
    <name evidence="2" type="ORF">PAAG_00041</name>
</gene>
<dbReference type="AlphaFoldDB" id="C1GNE6"/>
<evidence type="ECO:0000256" key="1">
    <source>
        <dbReference type="SAM" id="MobiDB-lite"/>
    </source>
</evidence>
<sequence length="237" mass="26340">MGDRDPRFFPSGQRRAFLANLAVITCIVPGSPNLLEFVDPTMDGAVEAYSFTLTLLTSFQAPIVSSATFHLKIGTFIIQEERQRQRFSIYAAGFNLLDFWKHSLKAVNCLTVFLPDFTVTPTVPVGSYRSISSRTIDSTAKDQFFVQGDGKLQANRDHRIHLLSTGNTPPKYHFLKYIFEQPSLVWHNIFKFTSQSPRSSVGAQQRDPKTGASGILALQSDPSNQKNDSSAAPNHAI</sequence>
<proteinExistence type="predicted"/>
<keyword evidence="3" id="KW-1185">Reference proteome</keyword>
<organism evidence="2 3">
    <name type="scientific">Paracoccidioides lutzii (strain ATCC MYA-826 / Pb01)</name>
    <name type="common">Paracoccidioides brasiliensis</name>
    <dbReference type="NCBI Taxonomy" id="502779"/>
    <lineage>
        <taxon>Eukaryota</taxon>
        <taxon>Fungi</taxon>
        <taxon>Dikarya</taxon>
        <taxon>Ascomycota</taxon>
        <taxon>Pezizomycotina</taxon>
        <taxon>Eurotiomycetes</taxon>
        <taxon>Eurotiomycetidae</taxon>
        <taxon>Onygenales</taxon>
        <taxon>Ajellomycetaceae</taxon>
        <taxon>Paracoccidioides</taxon>
    </lineage>
</organism>
<dbReference type="EMBL" id="KN293992">
    <property type="protein sequence ID" value="EEH35718.2"/>
    <property type="molecule type" value="Genomic_DNA"/>
</dbReference>
<dbReference type="VEuPathDB" id="FungiDB:PAAG_00041"/>
<accession>C1GNE6</accession>
<evidence type="ECO:0000313" key="2">
    <source>
        <dbReference type="EMBL" id="EEH35718.2"/>
    </source>
</evidence>
<dbReference type="RefSeq" id="XP_002797502.2">
    <property type="nucleotide sequence ID" value="XM_002797456.2"/>
</dbReference>